<dbReference type="RefSeq" id="WP_264384104.1">
    <property type="nucleotide sequence ID" value="NZ_CP074352.1"/>
</dbReference>
<gene>
    <name evidence="1" type="ORF">KFZ77_10260</name>
</gene>
<reference evidence="1 2" key="1">
    <citation type="submission" date="2021-05" db="EMBL/GenBank/DDBJ databases">
        <title>Isolation, identification, and the growth promoting effects of Pantoea dispersa strain YSD J2 from the aboveground leaves of Cyperus esculentus L.Var. Sativus.</title>
        <authorList>
            <person name="Wang S."/>
            <person name="Tang X.M."/>
            <person name="Huang Y.N."/>
        </authorList>
    </citation>
    <scope>NUCLEOTIDE SEQUENCE [LARGE SCALE GENOMIC DNA]</scope>
    <source>
        <strain evidence="2">YSD YN2</strain>
    </source>
</reference>
<dbReference type="Proteomes" id="UP001156318">
    <property type="component" value="Chromosome"/>
</dbReference>
<dbReference type="EMBL" id="CP074352">
    <property type="protein sequence ID" value="UYU30287.1"/>
    <property type="molecule type" value="Genomic_DNA"/>
</dbReference>
<protein>
    <submittedName>
        <fullName evidence="1">Uncharacterized protein</fullName>
    </submittedName>
</protein>
<evidence type="ECO:0000313" key="2">
    <source>
        <dbReference type="Proteomes" id="UP001156318"/>
    </source>
</evidence>
<proteinExistence type="predicted"/>
<sequence length="143" mass="16506">MSKLTFSGVSSLLSKHGDDLQYQTKWMLERVSNYWTKSRTKNSQIGVELRESELYVSIPQCRFECTSESRLIFKNNAILSEVTFFVQDNDAKSAFHKLYVNQDLNVNFGTPTRDPVVDLEYSINFEENFMNELIQAASEADLI</sequence>
<organism evidence="1 2">
    <name type="scientific">Siccibacter colletis</name>
    <dbReference type="NCBI Taxonomy" id="1505757"/>
    <lineage>
        <taxon>Bacteria</taxon>
        <taxon>Pseudomonadati</taxon>
        <taxon>Pseudomonadota</taxon>
        <taxon>Gammaproteobacteria</taxon>
        <taxon>Enterobacterales</taxon>
        <taxon>Enterobacteriaceae</taxon>
        <taxon>Siccibacter</taxon>
    </lineage>
</organism>
<keyword evidence="2" id="KW-1185">Reference proteome</keyword>
<accession>A0ABY6J9G2</accession>
<name>A0ABY6J9G2_9ENTR</name>
<evidence type="ECO:0000313" key="1">
    <source>
        <dbReference type="EMBL" id="UYU30287.1"/>
    </source>
</evidence>